<dbReference type="NCBIfam" id="TIGR04183">
    <property type="entry name" value="Por_Secre_tail"/>
    <property type="match status" value="1"/>
</dbReference>
<dbReference type="Proteomes" id="UP000474630">
    <property type="component" value="Chromosome"/>
</dbReference>
<dbReference type="KEGG" id="drc:G0Q07_10905"/>
<dbReference type="RefSeq" id="WP_163346116.1">
    <property type="nucleotide sequence ID" value="NZ_CP048409.1"/>
</dbReference>
<evidence type="ECO:0000313" key="2">
    <source>
        <dbReference type="EMBL" id="QIA08195.1"/>
    </source>
</evidence>
<evidence type="ECO:0000313" key="3">
    <source>
        <dbReference type="Proteomes" id="UP000474630"/>
    </source>
</evidence>
<proteinExistence type="predicted"/>
<dbReference type="EMBL" id="CP048409">
    <property type="protein sequence ID" value="QIA08195.1"/>
    <property type="molecule type" value="Genomic_DNA"/>
</dbReference>
<accession>A0A6C0RET5</accession>
<keyword evidence="1" id="KW-1133">Transmembrane helix</keyword>
<feature type="transmembrane region" description="Helical" evidence="1">
    <location>
        <begin position="22"/>
        <end position="43"/>
    </location>
</feature>
<keyword evidence="1" id="KW-0472">Membrane</keyword>
<protein>
    <submittedName>
        <fullName evidence="2">T9SS type A sorting domain-containing protein</fullName>
    </submittedName>
</protein>
<sequence>MKNYYVELTTMNNYLLSVLKKWLFRCWCSTIMVMLFAIITPFGSYGQIVTQDEAVKANFGVDADVYANQLRVNTNGDTPEGTDDWFYSSDFLGPGLGIIDQSDAATLETLIKNDNNYSFERRMSKARNTTWNGNRWIDAVYFRDNNSQQNNTDASVFYTGSNKNADNPSTWNVGPGGTPQKNDLVDIMGHLRRDSDGNVWGMGAFTTISSDGNSHADFEFFRNNTDFVGGALTNTGNDGGHTAWTFVDGSVATAGDLIVTIDFENGGTSPSAGVRLWMSEADFLALQNDASGVDFIMTGAFDSGEGAEGFGYAGINVPDGASATAWAIINTDDDILGAPWGSLEGPKATWYEDIKQLQYAEFAINLTALGIDAFGGTDPCNKTLGSLFVKTRSSSSFTAELKDFGGPFLFGWDLETGIAVHDLSECLEEASEAYNVKLTDALDSTYGGTITYHLSESDANDLTGIITDSASYSIPEGDMPKTIWARSSTEDGECFAVDSFVVDFYPTPVCQVNVTDATYIGANDGTATAVIVNETTPGEYYYTWSKITPGDTTILSETTASIDGLEAPARYKVDIVDGNGCTTTCENDIVEQASAPTCEVIGDSIECFGANDGMVVAVITPAENSQTPYTILWTELSDPSDTLRFVQTNELTDTLKNVGPGRYFAEIWDAVDPNSTICNDTVKEAPENPVAVTCSDLTLESCLDQNTVDGHLSNWLDTVFTVDPGTEPMVTVYKVEDTVYDLATIKAMTLDACGDAMTVRMIVSDFCGLVDSCDATFMVSAAPAVTYDALPESEEHLACDLEDQAAMVQAFSDWVAAQELALNLGGGCSPVLDSDADQVVLNDLCLGDTVTVNWTINDKCIDEIQASAMFMVSAAPAVTYDALPESEEHLACDLEDQAAMVQAFSDWVAAQELALNLGGGCSPVLDSDADQVVLNDLCLGDTVTVNWTINDKCIDEIQASAMFMVSAAPAVTYDALPESEEHLACDLEDQAAMVQAFSDWVAAQELALNLGGGCSPVLDSDADQVVLNDLCLGDTVTVNWTINDKCIDEIQASAMFMVSAAPAVTYDALPESEEHLACDLEDQAAMVQAFSDWVAAQELALNLGGGCSPVLDSDADQVVLNDLCLGDTVTVNWTINDKCIDEIQASAMFMVSAAPAVTYDALPESEEHLACDLEDQAAMVQAFSDWVAAQELALNLGGGCSPVLDSDADQVVLNDLCLGDTVTVNWTINDKCIDEIQASAMFMVSAAPAVTYDALPESEEHLACDLEDQAAMVQAFSDWVAAQELALNLGGGCSPVLDSDADQVVLNDLCLGDTVTVNWTINDKCIDEIQASAMFMVSAAPAVTYDALPESEEHLACDLEDQAAMVQAFSDWVAAQELALNLGGGCSPVLDSDADQVVLNDLCLGDTVTVNWTINDKCIDEIQASAMFMVSAAPAVTYDALPESEEHLACDLEDQAAMVQAFSDWVAAQELALNLGGGCSPVLDSDADQVVLNDLCLGDTVTVNWTINDKCIDEIQASAMFMVSAAPAVTYDALPESEEHLACDLEDQAAMVQAFSDWVAAQELALNLGGGCSPVLDSDADQVVLNDLCLGDTVTVNWTINDKCIDEIQASAMFMVSAAPAVTYDALPESEEHLACDLEDQAAMVQAFSDWVAAQELALNLGGGCSPVLDSDADQVVLNDLCLGDTVTVNWTINDKCIDEIQASAMFMVSAAPAVTYDALPESEEHLACDLEDQAAMVQAFSDWVAAQELALNLGGGCSPVLDSDADQVVLNDLCLGDTVTVNWTINDKCIDEIQASAMFMVSAAPAVTYDALPESEEHLACDLEDQAAMVQAFSDWVAAQELALNLGGGCSPVLDSDADQVVLNDLCLGDTVTVNWTINDKCIDEIQASAMFMVSAAPAVTYDALPESEEHLACDLEDQAAMVQAFSDWVAAQELALNLGGGCSPVLDSDADQVVLNDLCLGDTVTVNWTINDKCIDEIQASAMFMVSAAPAVTYDALPESEEHLACDLEDQAAMVQAFSDWVAAQELALNLGGGCSPVLDSDADQVVLNDLCLGDTVTVNWTINDKCIDEIQASAMFMVSAAPAVTYDALPESEEHLACDLEDQAAMVQAFSDWVAAQELALNLGGGCSPVLDSDADQVVLNDLCLGDTVTVNWTINDKCIDEIQASAMFMVSAAPAVTYDALPESEEHLACDLEDQAAMVQAFSDWVAAQELALNLGGGCSPVLDSDADQVVLNDLCLGDTVTVNWTINDKCIDEIEASAMFMVQGDHELPVISTEAEDMDLGCNPLEIVPPVFTGWDNCDGEFEPIVNVVGGAIEPGTCDRMMTWFATYSDDCGNEAEIVSVTYTWKVDEMPPMIYAQEDSVICEGDIVPMMLMATWTDNCAAGGDLWAEAELYSVTYCDSIFAYPFYVMDDCENEAMDTVFIRKGMDKYENCETAFAKLDNENAHCFIGDYNFNRWGWTNLITEGEYDLPYYAGAGQCDISNGVLVGNVHVTFMNGNVSVEYQMLEGYVLSEAHVYVGCDPYPVKNKKPTVAPGQFTYNSGDLDHSTGITVNFTDVTTDQVYIIVHGVTCEEVCRCSERPGVDDGAVFDYNETIECSDEETSNSKGKKKTVVTGINDFTVSELNVFPNPFDEVVNFEFVPAISGHAVLEIHNMLGQRVVRLLDKPVEAGELQRVEFRPETEISGMYLYKLDIDGDIRIGKIIYRNK</sequence>
<keyword evidence="3" id="KW-1185">Reference proteome</keyword>
<name>A0A6C0RET5_9BACT</name>
<keyword evidence="1" id="KW-0812">Transmembrane</keyword>
<gene>
    <name evidence="2" type="ORF">G0Q07_10905</name>
</gene>
<organism evidence="2 3">
    <name type="scientific">Draconibacterium halophilum</name>
    <dbReference type="NCBI Taxonomy" id="2706887"/>
    <lineage>
        <taxon>Bacteria</taxon>
        <taxon>Pseudomonadati</taxon>
        <taxon>Bacteroidota</taxon>
        <taxon>Bacteroidia</taxon>
        <taxon>Marinilabiliales</taxon>
        <taxon>Prolixibacteraceae</taxon>
        <taxon>Draconibacterium</taxon>
    </lineage>
</organism>
<reference evidence="2 3" key="1">
    <citation type="submission" date="2020-02" db="EMBL/GenBank/DDBJ databases">
        <title>Genome sequencing for Draconibacterium sp. strain M1.</title>
        <authorList>
            <person name="Park S.-J."/>
        </authorList>
    </citation>
    <scope>NUCLEOTIDE SEQUENCE [LARGE SCALE GENOMIC DNA]</scope>
    <source>
        <strain evidence="2 3">M1</strain>
    </source>
</reference>
<evidence type="ECO:0000256" key="1">
    <source>
        <dbReference type="SAM" id="Phobius"/>
    </source>
</evidence>
<dbReference type="InterPro" id="IPR026444">
    <property type="entry name" value="Secre_tail"/>
</dbReference>